<organism evidence="2 3">
    <name type="scientific">Aspergillus mulundensis</name>
    <dbReference type="NCBI Taxonomy" id="1810919"/>
    <lineage>
        <taxon>Eukaryota</taxon>
        <taxon>Fungi</taxon>
        <taxon>Dikarya</taxon>
        <taxon>Ascomycota</taxon>
        <taxon>Pezizomycotina</taxon>
        <taxon>Eurotiomycetes</taxon>
        <taxon>Eurotiomycetidae</taxon>
        <taxon>Eurotiales</taxon>
        <taxon>Aspergillaceae</taxon>
        <taxon>Aspergillus</taxon>
        <taxon>Aspergillus subgen. Nidulantes</taxon>
    </lineage>
</organism>
<dbReference type="InterPro" id="IPR027796">
    <property type="entry name" value="OTT_1508_deam-like"/>
</dbReference>
<gene>
    <name evidence="2" type="ORF">DSM5745_08038</name>
</gene>
<comment type="caution">
    <text evidence="2">The sequence shown here is derived from an EMBL/GenBank/DDBJ whole genome shotgun (WGS) entry which is preliminary data.</text>
</comment>
<feature type="compositionally biased region" description="Polar residues" evidence="1">
    <location>
        <begin position="509"/>
        <end position="521"/>
    </location>
</feature>
<feature type="compositionally biased region" description="Basic and acidic residues" evidence="1">
    <location>
        <begin position="499"/>
        <end position="508"/>
    </location>
</feature>
<evidence type="ECO:0000313" key="2">
    <source>
        <dbReference type="EMBL" id="RDW70527.1"/>
    </source>
</evidence>
<proteinExistence type="predicted"/>
<dbReference type="RefSeq" id="XP_026601058.1">
    <property type="nucleotide sequence ID" value="XM_026750054.1"/>
</dbReference>
<dbReference type="GeneID" id="38118408"/>
<dbReference type="AlphaFoldDB" id="A0A3D8R8Z7"/>
<protein>
    <submittedName>
        <fullName evidence="2">Uncharacterized protein</fullName>
    </submittedName>
</protein>
<sequence>MVTNPEPIVCAEDIALSSLFHSIPVAPTRNSANSLPTPRKQYTLPFDTERRLVGALAFLAHSKDDVDHIPAVCLEEDAGSGLKVIVAVNNARYADGEGALLRIERGFERIFAVLEGGFTAGGSYPQENLEAQILKEIVAMCSLRILCRLRLASSRKKASFQDTLRHAVLAVKNMRRQKLAERDLVKAKEKFEVRAKEVNKLIDSWSRYQVIVNVVRIVEGVHQLQQIVQLPALIRMIPNQAMSPTARESLLNIVGKVSRYHEAARLLYRTAKKFPLARTMKTVPVRLPREAFGMPSGLLDKYAPDLLSKLAEASPKRKGKAQGQPAELMTEICTALSIPQQGAMEQYSKQVMKTLKEGKFHAEVQLVAYCELERPAIYPRVICSSKDACFLCNMFLHEYGKIYTPQTHGRLYPGWKLPWVPQLAEVERRFGQAIGDYSRQSCASLLATRKRVALPCPNESTLFTLPLSSTTVAIESESVVSEASETRTKPTPMATPAESAHEYGERSSVHLSPSPSPAQSSDHTDKSTLVDGPGVYNDITTTEEHCPEPHKAPAYHTMAQNLEVTGDLAPGTSSDVYRAGPLQIEIEHATGVRHITYRLQWLGVEEAMPIQAHAQGNGSIPTSTPLVDAENLGPGSAGTVSFSGQNSLYVTAKGAVLRINWTADRLERS</sequence>
<dbReference type="Proteomes" id="UP000256690">
    <property type="component" value="Unassembled WGS sequence"/>
</dbReference>
<dbReference type="Pfam" id="PF14441">
    <property type="entry name" value="OTT_1508_deam"/>
    <property type="match status" value="1"/>
</dbReference>
<reference evidence="2 3" key="1">
    <citation type="journal article" date="2018" name="IMA Fungus">
        <title>IMA Genome-F 9: Draft genome sequence of Annulohypoxylon stygium, Aspergillus mulundensis, Berkeleyomyces basicola (syn. Thielaviopsis basicola), Ceratocystis smalleyi, two Cercospora beticola strains, Coleophoma cylindrospora, Fusarium fracticaudum, Phialophora cf. hyalina, and Morchella septimelata.</title>
        <authorList>
            <person name="Wingfield B.D."/>
            <person name="Bills G.F."/>
            <person name="Dong Y."/>
            <person name="Huang W."/>
            <person name="Nel W.J."/>
            <person name="Swalarsk-Parry B.S."/>
            <person name="Vaghefi N."/>
            <person name="Wilken P.M."/>
            <person name="An Z."/>
            <person name="de Beer Z.W."/>
            <person name="De Vos L."/>
            <person name="Chen L."/>
            <person name="Duong T.A."/>
            <person name="Gao Y."/>
            <person name="Hammerbacher A."/>
            <person name="Kikkert J.R."/>
            <person name="Li Y."/>
            <person name="Li H."/>
            <person name="Li K."/>
            <person name="Li Q."/>
            <person name="Liu X."/>
            <person name="Ma X."/>
            <person name="Naidoo K."/>
            <person name="Pethybridge S.J."/>
            <person name="Sun J."/>
            <person name="Steenkamp E.T."/>
            <person name="van der Nest M.A."/>
            <person name="van Wyk S."/>
            <person name="Wingfield M.J."/>
            <person name="Xiong C."/>
            <person name="Yue Q."/>
            <person name="Zhang X."/>
        </authorList>
    </citation>
    <scope>NUCLEOTIDE SEQUENCE [LARGE SCALE GENOMIC DNA]</scope>
    <source>
        <strain evidence="2 3">DSM 5745</strain>
    </source>
</reference>
<evidence type="ECO:0000256" key="1">
    <source>
        <dbReference type="SAM" id="MobiDB-lite"/>
    </source>
</evidence>
<name>A0A3D8R8Z7_9EURO</name>
<dbReference type="OrthoDB" id="4851849at2759"/>
<feature type="region of interest" description="Disordered" evidence="1">
    <location>
        <begin position="476"/>
        <end position="548"/>
    </location>
</feature>
<keyword evidence="3" id="KW-1185">Reference proteome</keyword>
<dbReference type="EMBL" id="PVWQ01000010">
    <property type="protein sequence ID" value="RDW70527.1"/>
    <property type="molecule type" value="Genomic_DNA"/>
</dbReference>
<evidence type="ECO:0000313" key="3">
    <source>
        <dbReference type="Proteomes" id="UP000256690"/>
    </source>
</evidence>
<accession>A0A3D8R8Z7</accession>